<dbReference type="InterPro" id="IPR019544">
    <property type="entry name" value="Tetratricopeptide_SHNi-TPR_dom"/>
</dbReference>
<feature type="coiled-coil region" evidence="7">
    <location>
        <begin position="245"/>
        <end position="272"/>
    </location>
</feature>
<protein>
    <recommendedName>
        <fullName evidence="9">Tetratricopeptide SHNi-TPR domain-containing protein</fullName>
    </recommendedName>
</protein>
<dbReference type="PANTHER" id="PTHR15081">
    <property type="entry name" value="NUCLEAR AUTOANTIGENIC SPERM PROTEIN NASP -RELATED"/>
    <property type="match status" value="1"/>
</dbReference>
<gene>
    <name evidence="10" type="ORF">GFSPODELE1_LOCUS10185</name>
</gene>
<keyword evidence="3" id="KW-0677">Repeat</keyword>
<feature type="coiled-coil region" evidence="7">
    <location>
        <begin position="321"/>
        <end position="348"/>
    </location>
</feature>
<dbReference type="InterPro" id="IPR011990">
    <property type="entry name" value="TPR-like_helical_dom_sf"/>
</dbReference>
<evidence type="ECO:0000256" key="1">
    <source>
        <dbReference type="ARBA" id="ARBA00004123"/>
    </source>
</evidence>
<accession>A0ABP1E5L5</accession>
<dbReference type="PANTHER" id="PTHR15081:SF1">
    <property type="entry name" value="NUCLEAR AUTOANTIGENIC SPERM PROTEIN"/>
    <property type="match status" value="1"/>
</dbReference>
<feature type="region of interest" description="Disordered" evidence="8">
    <location>
        <begin position="94"/>
        <end position="127"/>
    </location>
</feature>
<evidence type="ECO:0000313" key="11">
    <source>
        <dbReference type="Proteomes" id="UP001497453"/>
    </source>
</evidence>
<feature type="compositionally biased region" description="Acidic residues" evidence="8">
    <location>
        <begin position="117"/>
        <end position="127"/>
    </location>
</feature>
<dbReference type="PROSITE" id="PS50005">
    <property type="entry name" value="TPR"/>
    <property type="match status" value="1"/>
</dbReference>
<evidence type="ECO:0000256" key="3">
    <source>
        <dbReference type="ARBA" id="ARBA00022737"/>
    </source>
</evidence>
<feature type="region of interest" description="Disordered" evidence="8">
    <location>
        <begin position="282"/>
        <end position="311"/>
    </location>
</feature>
<sequence length="438" mass="46647">MSPEPVPSSTAPSNTKPKPVEGTTTTTIEESLALAKRAFALKKYEQAVDHYATALELMTDKYGEESPEIAEVYFAYGKALLENAITQSSVLGKEQTEGAIPTESGSSSGAFLSFSGDAEESEDEGEDVPVDLFGNAAKAEEAEGHEDEEEGEEVEPEDDFNAAWEVLDLARAIFEKQQEESDEMKLRLAETYITLGDVSLETEKFEQAITDYSTGLDLKLSLLPQSSRQIAEAHYKLSIVLDLSSGRLSEAIEHAEKALDSVEARLAELRNGLSGQMAVAAVAVAEPESEPEPSASSNSKGKGKATGPRLLGDDAIQSLSKSQMESEVKELEGLKEDLGLKVEELKTVPNEPGESAPALVAKALDAELNVASSSVTATVTSMQVQVNDLTAIVKKKKKAPEVPVDGEVIPSGTGKRKAGEEAPSSPSEKKARLGEAQS</sequence>
<feature type="compositionally biased region" description="Acidic residues" evidence="8">
    <location>
        <begin position="143"/>
        <end position="158"/>
    </location>
</feature>
<feature type="compositionally biased region" description="Basic and acidic residues" evidence="8">
    <location>
        <begin position="427"/>
        <end position="438"/>
    </location>
</feature>
<dbReference type="EMBL" id="OZ037951">
    <property type="protein sequence ID" value="CAL1715356.1"/>
    <property type="molecule type" value="Genomic_DNA"/>
</dbReference>
<evidence type="ECO:0000256" key="4">
    <source>
        <dbReference type="ARBA" id="ARBA00022803"/>
    </source>
</evidence>
<keyword evidence="4 6" id="KW-0802">TPR repeat</keyword>
<dbReference type="SMART" id="SM00028">
    <property type="entry name" value="TPR"/>
    <property type="match status" value="3"/>
</dbReference>
<feature type="compositionally biased region" description="Polar residues" evidence="8">
    <location>
        <begin position="7"/>
        <end position="26"/>
    </location>
</feature>
<feature type="domain" description="Tetratricopeptide SHNi-TPR" evidence="9">
    <location>
        <begin position="189"/>
        <end position="226"/>
    </location>
</feature>
<evidence type="ECO:0000259" key="9">
    <source>
        <dbReference type="Pfam" id="PF10516"/>
    </source>
</evidence>
<name>A0ABP1E5L5_9APHY</name>
<evidence type="ECO:0000256" key="8">
    <source>
        <dbReference type="SAM" id="MobiDB-lite"/>
    </source>
</evidence>
<keyword evidence="7" id="KW-0175">Coiled coil</keyword>
<dbReference type="SUPFAM" id="SSF48452">
    <property type="entry name" value="TPR-like"/>
    <property type="match status" value="1"/>
</dbReference>
<evidence type="ECO:0000256" key="6">
    <source>
        <dbReference type="PROSITE-ProRule" id="PRU00339"/>
    </source>
</evidence>
<feature type="region of interest" description="Disordered" evidence="8">
    <location>
        <begin position="396"/>
        <end position="438"/>
    </location>
</feature>
<feature type="repeat" description="TPR" evidence="6">
    <location>
        <begin position="189"/>
        <end position="222"/>
    </location>
</feature>
<evidence type="ECO:0000313" key="10">
    <source>
        <dbReference type="EMBL" id="CAL1715356.1"/>
    </source>
</evidence>
<dbReference type="Pfam" id="PF10516">
    <property type="entry name" value="SHNi-TPR"/>
    <property type="match status" value="1"/>
</dbReference>
<evidence type="ECO:0000256" key="2">
    <source>
        <dbReference type="ARBA" id="ARBA00008402"/>
    </source>
</evidence>
<evidence type="ECO:0000256" key="7">
    <source>
        <dbReference type="SAM" id="Coils"/>
    </source>
</evidence>
<reference evidence="11" key="1">
    <citation type="submission" date="2024-04" db="EMBL/GenBank/DDBJ databases">
        <authorList>
            <person name="Shaw F."/>
            <person name="Minotto A."/>
        </authorList>
    </citation>
    <scope>NUCLEOTIDE SEQUENCE [LARGE SCALE GENOMIC DNA]</scope>
</reference>
<feature type="region of interest" description="Disordered" evidence="8">
    <location>
        <begin position="1"/>
        <end position="26"/>
    </location>
</feature>
<keyword evidence="11" id="KW-1185">Reference proteome</keyword>
<dbReference type="Gene3D" id="1.25.40.10">
    <property type="entry name" value="Tetratricopeptide repeat domain"/>
    <property type="match status" value="1"/>
</dbReference>
<proteinExistence type="inferred from homology"/>
<keyword evidence="5" id="KW-0539">Nucleus</keyword>
<organism evidence="10 11">
    <name type="scientific">Somion occarium</name>
    <dbReference type="NCBI Taxonomy" id="3059160"/>
    <lineage>
        <taxon>Eukaryota</taxon>
        <taxon>Fungi</taxon>
        <taxon>Dikarya</taxon>
        <taxon>Basidiomycota</taxon>
        <taxon>Agaricomycotina</taxon>
        <taxon>Agaricomycetes</taxon>
        <taxon>Polyporales</taxon>
        <taxon>Cerrenaceae</taxon>
        <taxon>Somion</taxon>
    </lineage>
</organism>
<feature type="region of interest" description="Disordered" evidence="8">
    <location>
        <begin position="139"/>
        <end position="158"/>
    </location>
</feature>
<dbReference type="InterPro" id="IPR019734">
    <property type="entry name" value="TPR_rpt"/>
</dbReference>
<feature type="compositionally biased region" description="Low complexity" evidence="8">
    <location>
        <begin position="282"/>
        <end position="300"/>
    </location>
</feature>
<feature type="compositionally biased region" description="Low complexity" evidence="8">
    <location>
        <begin position="104"/>
        <end position="116"/>
    </location>
</feature>
<dbReference type="Proteomes" id="UP001497453">
    <property type="component" value="Chromosome 8"/>
</dbReference>
<comment type="similarity">
    <text evidence="2">Belongs to the NASP family.</text>
</comment>
<dbReference type="InterPro" id="IPR051730">
    <property type="entry name" value="NASP-like"/>
</dbReference>
<evidence type="ECO:0000256" key="5">
    <source>
        <dbReference type="ARBA" id="ARBA00023242"/>
    </source>
</evidence>
<comment type="subcellular location">
    <subcellularLocation>
        <location evidence="1">Nucleus</location>
    </subcellularLocation>
</comment>